<keyword evidence="7" id="KW-0812">Transmembrane</keyword>
<dbReference type="InterPro" id="IPR001117">
    <property type="entry name" value="Cu-oxidase_2nd"/>
</dbReference>
<dbReference type="PROSITE" id="PS00080">
    <property type="entry name" value="MULTICOPPER_OXIDASE2"/>
    <property type="match status" value="1"/>
</dbReference>
<evidence type="ECO:0000313" key="11">
    <source>
        <dbReference type="EMBL" id="KAJ4246040.1"/>
    </source>
</evidence>
<feature type="domain" description="Plastocyanin-like" evidence="8">
    <location>
        <begin position="261"/>
        <end position="422"/>
    </location>
</feature>
<feature type="domain" description="Plastocyanin-like" evidence="10">
    <location>
        <begin position="134"/>
        <end position="248"/>
    </location>
</feature>
<sequence>MDENQKSPWVTAEDDSKCPNHWFPSDNEALKSEQAIHKRRKTSSSRFLISVACVVSIFLLAAFTLSQQISSYIHNNAHTKQPQQPKPDATPDIIEYHEDIPVTPQLRRTEEYILSPSWKFSAPPATREYFWTIDSATLNPDGVYRPMLLINNQYPGPMVECNEGDTIVVHVTNHASNATAIHFHGMFQNGTNVMDGTVGITQCPIAPNSTFTYQFEVRGQHGTYWYHAHHSTQASDGLLGPMVVHSKKEKTFQEIDYSSDRVVMVQDHYHNLTSELLMEYLAPDQENNEPVPDNGLINGRGVRDCADFQGWPCNATDVSIPTIDLAPGQRHRLRIINVGAFAEFQIQFDEHPFYVTEVDGTDVHPEPIHRLNVLPAQRYSVVLETNVTSSSVFWMRARMVTHCFKNENERLQAETKAIIRYRDQETTTSPENPTSKEWPDAIEVICRDLNTSALRPVEAISPPPADEVIILRANFEIGDWRLARGFFNDSTWHANATHPSLHRFLDAGVQSTSKNKPIAINELVFDRKHEFVLETTGVRTIDISINNFDDGAHPFHLHGHKFFVLLQGRDGYPPSPAELQGYLEKNGLLDNPLRRDTITVEGYAWAVIRVVLDNPGFWAFHCHNTWHAESGMVMQMLVRSEVVKEWRVEPEHQEMCMLEGVTAGMRPDDSIWYGQFKT</sequence>
<dbReference type="EMBL" id="JAOQAZ010000044">
    <property type="protein sequence ID" value="KAJ4246040.1"/>
    <property type="molecule type" value="Genomic_DNA"/>
</dbReference>
<evidence type="ECO:0000259" key="8">
    <source>
        <dbReference type="Pfam" id="PF00394"/>
    </source>
</evidence>
<protein>
    <recommendedName>
        <fullName evidence="13">Multicopper oxidase</fullName>
    </recommendedName>
</protein>
<evidence type="ECO:0000256" key="7">
    <source>
        <dbReference type="SAM" id="Phobius"/>
    </source>
</evidence>
<dbReference type="SUPFAM" id="SSF49503">
    <property type="entry name" value="Cupredoxins"/>
    <property type="match status" value="3"/>
</dbReference>
<dbReference type="Pfam" id="PF07732">
    <property type="entry name" value="Cu-oxidase_3"/>
    <property type="match status" value="1"/>
</dbReference>
<evidence type="ECO:0000256" key="6">
    <source>
        <dbReference type="ARBA" id="ARBA00023180"/>
    </source>
</evidence>
<dbReference type="Gene3D" id="2.60.40.420">
    <property type="entry name" value="Cupredoxins - blue copper proteins"/>
    <property type="match status" value="3"/>
</dbReference>
<keyword evidence="12" id="KW-1185">Reference proteome</keyword>
<evidence type="ECO:0000256" key="2">
    <source>
        <dbReference type="ARBA" id="ARBA00022723"/>
    </source>
</evidence>
<evidence type="ECO:0000256" key="1">
    <source>
        <dbReference type="ARBA" id="ARBA00010609"/>
    </source>
</evidence>
<dbReference type="InterPro" id="IPR002355">
    <property type="entry name" value="Cu_oxidase_Cu_BS"/>
</dbReference>
<keyword evidence="2" id="KW-0479">Metal-binding</keyword>
<dbReference type="InterPro" id="IPR011707">
    <property type="entry name" value="Cu-oxidase-like_N"/>
</dbReference>
<proteinExistence type="inferred from homology"/>
<keyword evidence="4" id="KW-0560">Oxidoreductase</keyword>
<dbReference type="InterPro" id="IPR045087">
    <property type="entry name" value="Cu-oxidase_fam"/>
</dbReference>
<dbReference type="PROSITE" id="PS00079">
    <property type="entry name" value="MULTICOPPER_OXIDASE1"/>
    <property type="match status" value="1"/>
</dbReference>
<keyword evidence="7" id="KW-1133">Transmembrane helix</keyword>
<keyword evidence="7" id="KW-0472">Membrane</keyword>
<reference evidence="11" key="1">
    <citation type="submission" date="2022-09" db="EMBL/GenBank/DDBJ databases">
        <title>Fusarium specimens isolated from Avocado Roots.</title>
        <authorList>
            <person name="Stajich J."/>
            <person name="Roper C."/>
            <person name="Heimlech-Rivalta G."/>
        </authorList>
    </citation>
    <scope>NUCLEOTIDE SEQUENCE</scope>
    <source>
        <strain evidence="11">CF00136</strain>
    </source>
</reference>
<dbReference type="Pfam" id="PF00394">
    <property type="entry name" value="Cu-oxidase"/>
    <property type="match status" value="1"/>
</dbReference>
<accession>A0A9W8RNH6</accession>
<name>A0A9W8RNH6_9HYPO</name>
<dbReference type="AlphaFoldDB" id="A0A9W8RNH6"/>
<dbReference type="GO" id="GO:0016491">
    <property type="term" value="F:oxidoreductase activity"/>
    <property type="evidence" value="ECO:0007669"/>
    <property type="project" value="UniProtKB-KW"/>
</dbReference>
<dbReference type="CDD" id="cd13886">
    <property type="entry name" value="CuRO_2_MCO_like_1"/>
    <property type="match status" value="1"/>
</dbReference>
<evidence type="ECO:0008006" key="13">
    <source>
        <dbReference type="Google" id="ProtNLM"/>
    </source>
</evidence>
<feature type="domain" description="Plastocyanin-like" evidence="9">
    <location>
        <begin position="514"/>
        <end position="640"/>
    </location>
</feature>
<keyword evidence="3" id="KW-0732">Signal</keyword>
<gene>
    <name evidence="11" type="ORF">NW762_013785</name>
</gene>
<dbReference type="OrthoDB" id="10255118at2759"/>
<evidence type="ECO:0000259" key="9">
    <source>
        <dbReference type="Pfam" id="PF07731"/>
    </source>
</evidence>
<evidence type="ECO:0000256" key="4">
    <source>
        <dbReference type="ARBA" id="ARBA00023002"/>
    </source>
</evidence>
<feature type="transmembrane region" description="Helical" evidence="7">
    <location>
        <begin position="47"/>
        <end position="65"/>
    </location>
</feature>
<organism evidence="11 12">
    <name type="scientific">Fusarium torreyae</name>
    <dbReference type="NCBI Taxonomy" id="1237075"/>
    <lineage>
        <taxon>Eukaryota</taxon>
        <taxon>Fungi</taxon>
        <taxon>Dikarya</taxon>
        <taxon>Ascomycota</taxon>
        <taxon>Pezizomycotina</taxon>
        <taxon>Sordariomycetes</taxon>
        <taxon>Hypocreomycetidae</taxon>
        <taxon>Hypocreales</taxon>
        <taxon>Nectriaceae</taxon>
        <taxon>Fusarium</taxon>
    </lineage>
</organism>
<dbReference type="InterPro" id="IPR033138">
    <property type="entry name" value="Cu_oxidase_CS"/>
</dbReference>
<dbReference type="PANTHER" id="PTHR11709">
    <property type="entry name" value="MULTI-COPPER OXIDASE"/>
    <property type="match status" value="1"/>
</dbReference>
<dbReference type="Proteomes" id="UP001152049">
    <property type="component" value="Unassembled WGS sequence"/>
</dbReference>
<dbReference type="FunFam" id="2.60.40.420:FF:000071">
    <property type="entry name" value="Conidial pigment biosynthesis oxidase Abr1/brown 1"/>
    <property type="match status" value="1"/>
</dbReference>
<dbReference type="CDD" id="cd13910">
    <property type="entry name" value="CuRO_3_MCO_like_4"/>
    <property type="match status" value="1"/>
</dbReference>
<dbReference type="InterPro" id="IPR011706">
    <property type="entry name" value="Cu-oxidase_C"/>
</dbReference>
<comment type="similarity">
    <text evidence="1">Belongs to the multicopper oxidase family.</text>
</comment>
<dbReference type="PANTHER" id="PTHR11709:SF414">
    <property type="entry name" value="ADR239WP"/>
    <property type="match status" value="1"/>
</dbReference>
<dbReference type="InterPro" id="IPR008972">
    <property type="entry name" value="Cupredoxin"/>
</dbReference>
<evidence type="ECO:0000313" key="12">
    <source>
        <dbReference type="Proteomes" id="UP001152049"/>
    </source>
</evidence>
<evidence type="ECO:0000256" key="5">
    <source>
        <dbReference type="ARBA" id="ARBA00023008"/>
    </source>
</evidence>
<keyword evidence="5" id="KW-0186">Copper</keyword>
<dbReference type="CDD" id="cd13857">
    <property type="entry name" value="CuRO_1_Diphenol_Ox"/>
    <property type="match status" value="1"/>
</dbReference>
<evidence type="ECO:0000259" key="10">
    <source>
        <dbReference type="Pfam" id="PF07732"/>
    </source>
</evidence>
<comment type="caution">
    <text evidence="11">The sequence shown here is derived from an EMBL/GenBank/DDBJ whole genome shotgun (WGS) entry which is preliminary data.</text>
</comment>
<keyword evidence="6" id="KW-0325">Glycoprotein</keyword>
<evidence type="ECO:0000256" key="3">
    <source>
        <dbReference type="ARBA" id="ARBA00022729"/>
    </source>
</evidence>
<dbReference type="GO" id="GO:0005507">
    <property type="term" value="F:copper ion binding"/>
    <property type="evidence" value="ECO:0007669"/>
    <property type="project" value="InterPro"/>
</dbReference>
<dbReference type="Pfam" id="PF07731">
    <property type="entry name" value="Cu-oxidase_2"/>
    <property type="match status" value="1"/>
</dbReference>